<evidence type="ECO:0000313" key="5">
    <source>
        <dbReference type="EMBL" id="NED97440.1"/>
    </source>
</evidence>
<dbReference type="Gene3D" id="3.40.50.2300">
    <property type="match status" value="2"/>
</dbReference>
<dbReference type="InterPro" id="IPR050555">
    <property type="entry name" value="Bact_Solute-Bind_Prot2"/>
</dbReference>
<dbReference type="GO" id="GO:0030288">
    <property type="term" value="C:outer membrane-bounded periplasmic space"/>
    <property type="evidence" value="ECO:0007669"/>
    <property type="project" value="TreeGrafter"/>
</dbReference>
<feature type="signal peptide" evidence="3">
    <location>
        <begin position="1"/>
        <end position="33"/>
    </location>
</feature>
<accession>A0A6N9YR82</accession>
<keyword evidence="6" id="KW-1185">Reference proteome</keyword>
<dbReference type="RefSeq" id="WP_163820219.1">
    <property type="nucleotide sequence ID" value="NZ_JAAGOB010000011.1"/>
</dbReference>
<name>A0A6N9YR82_9ACTN</name>
<proteinExistence type="inferred from homology"/>
<dbReference type="Proteomes" id="UP000469185">
    <property type="component" value="Unassembled WGS sequence"/>
</dbReference>
<dbReference type="Pfam" id="PF13407">
    <property type="entry name" value="Peripla_BP_4"/>
    <property type="match status" value="1"/>
</dbReference>
<protein>
    <submittedName>
        <fullName evidence="5">Sugar ABC transporter substrate-binding protein</fullName>
    </submittedName>
</protein>
<gene>
    <name evidence="5" type="ORF">G1H11_19260</name>
</gene>
<comment type="caution">
    <text evidence="5">The sequence shown here is derived from an EMBL/GenBank/DDBJ whole genome shotgun (WGS) entry which is preliminary data.</text>
</comment>
<feature type="domain" description="Periplasmic binding protein" evidence="4">
    <location>
        <begin position="90"/>
        <end position="332"/>
    </location>
</feature>
<dbReference type="SUPFAM" id="SSF53822">
    <property type="entry name" value="Periplasmic binding protein-like I"/>
    <property type="match status" value="1"/>
</dbReference>
<sequence length="377" mass="39875">MSKRTLRPLRTATMTAGIALICLACGTSPDAQTATGDTSGEDVARFQAVAEAAMEPATTFTGPAEGPPAEPDKRIVWISCGLAAEGCNLPAEGAKEAAEALGWEIKIEDGQFSPSSYSQAIQEAIDQGVDGIVLNAISSEAVAEPVRRARQAGIVVGSFDSANTPSDDGVSFEVNAQNAAQGEALASYLIWQSGGEARPFLLFAPEFKAVTEWLGAAKETFESCSSCQIVDERTMVASDAATSVPQVLINAKRQNPGMNVLVGPYDAALLQAVPSLEAAGVTSDLMIGSFNAISPTVQYIRDGLSEATVGPAMRWGAWAAMDNMNRVFAGQEPVEQNVPFRLITSQNVDSLPADQPWDGDTDYRSSYQELWLVEADE</sequence>
<dbReference type="PANTHER" id="PTHR30036">
    <property type="entry name" value="D-XYLOSE-BINDING PERIPLASMIC PROTEIN"/>
    <property type="match status" value="1"/>
</dbReference>
<comment type="similarity">
    <text evidence="2">Belongs to the bacterial solute-binding protein 2 family.</text>
</comment>
<dbReference type="InterPro" id="IPR028082">
    <property type="entry name" value="Peripla_BP_I"/>
</dbReference>
<organism evidence="5 6">
    <name type="scientific">Phytoactinopolyspora alkaliphila</name>
    <dbReference type="NCBI Taxonomy" id="1783498"/>
    <lineage>
        <taxon>Bacteria</taxon>
        <taxon>Bacillati</taxon>
        <taxon>Actinomycetota</taxon>
        <taxon>Actinomycetes</taxon>
        <taxon>Jiangellales</taxon>
        <taxon>Jiangellaceae</taxon>
        <taxon>Phytoactinopolyspora</taxon>
    </lineage>
</organism>
<dbReference type="PANTHER" id="PTHR30036:SF7">
    <property type="entry name" value="ABC TRANSPORTER PERIPLASMIC-BINDING PROTEIN YPHF"/>
    <property type="match status" value="1"/>
</dbReference>
<dbReference type="GO" id="GO:0030246">
    <property type="term" value="F:carbohydrate binding"/>
    <property type="evidence" value="ECO:0007669"/>
    <property type="project" value="TreeGrafter"/>
</dbReference>
<reference evidence="5 6" key="1">
    <citation type="submission" date="2020-02" db="EMBL/GenBank/DDBJ databases">
        <authorList>
            <person name="Li X.-J."/>
            <person name="Feng X.-M."/>
        </authorList>
    </citation>
    <scope>NUCLEOTIDE SEQUENCE [LARGE SCALE GENOMIC DNA]</scope>
    <source>
        <strain evidence="5 6">CGMCC 4.7225</strain>
    </source>
</reference>
<keyword evidence="3" id="KW-0732">Signal</keyword>
<dbReference type="EMBL" id="JAAGOB010000011">
    <property type="protein sequence ID" value="NED97440.1"/>
    <property type="molecule type" value="Genomic_DNA"/>
</dbReference>
<evidence type="ECO:0000256" key="1">
    <source>
        <dbReference type="ARBA" id="ARBA00004196"/>
    </source>
</evidence>
<feature type="chain" id="PRO_5026739804" evidence="3">
    <location>
        <begin position="34"/>
        <end position="377"/>
    </location>
</feature>
<comment type="subcellular location">
    <subcellularLocation>
        <location evidence="1">Cell envelope</location>
    </subcellularLocation>
</comment>
<dbReference type="CDD" id="cd01536">
    <property type="entry name" value="PBP1_ABC_sugar_binding-like"/>
    <property type="match status" value="1"/>
</dbReference>
<dbReference type="InterPro" id="IPR025997">
    <property type="entry name" value="SBP_2_dom"/>
</dbReference>
<evidence type="ECO:0000313" key="6">
    <source>
        <dbReference type="Proteomes" id="UP000469185"/>
    </source>
</evidence>
<dbReference type="AlphaFoldDB" id="A0A6N9YR82"/>
<evidence type="ECO:0000256" key="2">
    <source>
        <dbReference type="ARBA" id="ARBA00007639"/>
    </source>
</evidence>
<evidence type="ECO:0000256" key="3">
    <source>
        <dbReference type="SAM" id="SignalP"/>
    </source>
</evidence>
<evidence type="ECO:0000259" key="4">
    <source>
        <dbReference type="Pfam" id="PF13407"/>
    </source>
</evidence>